<dbReference type="AlphaFoldDB" id="A0A8B9K4D8"/>
<organism evidence="2 3">
    <name type="scientific">Astyanax mexicanus</name>
    <name type="common">Blind cave fish</name>
    <name type="synonym">Astyanax fasciatus mexicanus</name>
    <dbReference type="NCBI Taxonomy" id="7994"/>
    <lineage>
        <taxon>Eukaryota</taxon>
        <taxon>Metazoa</taxon>
        <taxon>Chordata</taxon>
        <taxon>Craniata</taxon>
        <taxon>Vertebrata</taxon>
        <taxon>Euteleostomi</taxon>
        <taxon>Actinopterygii</taxon>
        <taxon>Neopterygii</taxon>
        <taxon>Teleostei</taxon>
        <taxon>Ostariophysi</taxon>
        <taxon>Characiformes</taxon>
        <taxon>Characoidei</taxon>
        <taxon>Acestrorhamphidae</taxon>
        <taxon>Acestrorhamphinae</taxon>
        <taxon>Astyanax</taxon>
    </lineage>
</organism>
<dbReference type="InterPro" id="IPR053049">
    <property type="entry name" value="TSC22_domain_protein_2"/>
</dbReference>
<dbReference type="GO" id="GO:0006357">
    <property type="term" value="P:regulation of transcription by RNA polymerase II"/>
    <property type="evidence" value="ECO:0007669"/>
    <property type="project" value="InterPro"/>
</dbReference>
<proteinExistence type="inferred from homology"/>
<reference evidence="2" key="1">
    <citation type="submission" date="2025-08" db="UniProtKB">
        <authorList>
            <consortium name="Ensembl"/>
        </authorList>
    </citation>
    <scope>IDENTIFICATION</scope>
</reference>
<dbReference type="Gene3D" id="1.20.5.490">
    <property type="entry name" value="Single helix bin"/>
    <property type="match status" value="1"/>
</dbReference>
<dbReference type="InterPro" id="IPR000580">
    <property type="entry name" value="TSC22/Bun"/>
</dbReference>
<dbReference type="FunFam" id="1.20.5.490:FF:000002">
    <property type="entry name" value="TSC22 domain family, member 1"/>
    <property type="match status" value="1"/>
</dbReference>
<dbReference type="InterPro" id="IPR047862">
    <property type="entry name" value="TSC22/BUN_CS"/>
</dbReference>
<dbReference type="Pfam" id="PF01166">
    <property type="entry name" value="TSC22"/>
    <property type="match status" value="1"/>
</dbReference>
<sequence>MFFFFSFHSVPAQSAVAIDNKIEQAMDLVKGHLMFAVREEVEVLKERIKELWERNTELQRENVLLKSLANLRQLHMLSNHLSSPRSNPQSPQQVQYIGGNAGGGNMWSGTQMFFCFFLHFYTV</sequence>
<dbReference type="SUPFAM" id="SSF58026">
    <property type="entry name" value="Delta-sleep-inducing peptide immunoreactive peptide"/>
    <property type="match status" value="1"/>
</dbReference>
<protein>
    <submittedName>
        <fullName evidence="2">Uncharacterized protein</fullName>
    </submittedName>
</protein>
<accession>A0A8B9K4D8</accession>
<evidence type="ECO:0000313" key="2">
    <source>
        <dbReference type="Ensembl" id="ENSAMXP00005031248.1"/>
    </source>
</evidence>
<dbReference type="Proteomes" id="UP000694621">
    <property type="component" value="Unplaced"/>
</dbReference>
<dbReference type="OrthoDB" id="8961796at2759"/>
<dbReference type="PANTHER" id="PTHR46894">
    <property type="entry name" value="TSC22 DOMAIN FAMILY PROTEIN 2"/>
    <property type="match status" value="1"/>
</dbReference>
<comment type="similarity">
    <text evidence="1">Belongs to the TSC-22/Dip/Bun family.</text>
</comment>
<dbReference type="PROSITE" id="PS01289">
    <property type="entry name" value="TSC22"/>
    <property type="match status" value="1"/>
</dbReference>
<evidence type="ECO:0000256" key="1">
    <source>
        <dbReference type="ARBA" id="ARBA00007908"/>
    </source>
</evidence>
<evidence type="ECO:0000313" key="3">
    <source>
        <dbReference type="Proteomes" id="UP000694621"/>
    </source>
</evidence>
<name>A0A8B9K4D8_ASTMX</name>
<dbReference type="PANTHER" id="PTHR46894:SF1">
    <property type="entry name" value="TSC22 DOMAIN FAMILY PROTEIN 2"/>
    <property type="match status" value="1"/>
</dbReference>
<dbReference type="Ensembl" id="ENSAMXT00005034204.1">
    <property type="protein sequence ID" value="ENSAMXP00005031248.1"/>
    <property type="gene ID" value="ENSAMXG00005015334.1"/>
</dbReference>